<evidence type="ECO:0000256" key="1">
    <source>
        <dbReference type="SAM" id="Phobius"/>
    </source>
</evidence>
<keyword evidence="1" id="KW-1133">Transmembrane helix</keyword>
<dbReference type="Pfam" id="PF13786">
    <property type="entry name" value="DUF4179"/>
    <property type="match status" value="1"/>
</dbReference>
<dbReference type="EMBL" id="BAABYW010000002">
    <property type="protein sequence ID" value="GAA6411187.1"/>
    <property type="molecule type" value="Genomic_DNA"/>
</dbReference>
<sequence>MKDFDNMIQGLRKETKVPDEVWTKYTETLSNLPDQTENRKSDKKHWMKYTAVAAAAAITVTTICFADPAFAAKIPILGQIFKQIQQQSTFSGEYSDKAEILSKEDADGTVPADSKYTVQDAGVTITASEIYCDGLSVFVTAEIDVEQGGLDNIPGNIMYLQGGWKLSGSEEENMLMNNNLEGHIVDDHTFVGMMKLDLEEQNLQEGVLELQFSMVGYDDKNEADAEDISASHKIQGVWSLELPFTADTEAVQEIPVNKEENGYRLDKVFLSPYQVIAYTDVPYTENEVSREEYESVMREKTGGSDDFGITYEEYVEQNSKTYSQCNTIIFNQDGEMLTPTEEIYGRSVNAVQGMDITKLKIYMFDDLELWAQVYEEGAESEAVDQAVLSAEIDLS</sequence>
<feature type="domain" description="DUF4179" evidence="2">
    <location>
        <begin position="43"/>
        <end position="143"/>
    </location>
</feature>
<evidence type="ECO:0000313" key="4">
    <source>
        <dbReference type="Proteomes" id="UP001600943"/>
    </source>
</evidence>
<gene>
    <name evidence="3" type="ORF">K040078D81_53040</name>
</gene>
<accession>A0ABQ0BIC5</accession>
<dbReference type="RefSeq" id="WP_390409850.1">
    <property type="nucleotide sequence ID" value="NZ_BAABYW010000002.1"/>
</dbReference>
<evidence type="ECO:0000259" key="2">
    <source>
        <dbReference type="Pfam" id="PF13786"/>
    </source>
</evidence>
<name>A0ABQ0BIC5_9FIRM</name>
<evidence type="ECO:0000313" key="3">
    <source>
        <dbReference type="EMBL" id="GAA6411187.1"/>
    </source>
</evidence>
<keyword evidence="4" id="KW-1185">Reference proteome</keyword>
<dbReference type="InterPro" id="IPR025436">
    <property type="entry name" value="DUF4179"/>
</dbReference>
<feature type="transmembrane region" description="Helical" evidence="1">
    <location>
        <begin position="49"/>
        <end position="71"/>
    </location>
</feature>
<keyword evidence="1" id="KW-0812">Transmembrane</keyword>
<proteinExistence type="predicted"/>
<organism evidence="3 4">
    <name type="scientific">Blautia hominis</name>
    <dbReference type="NCBI Taxonomy" id="2025493"/>
    <lineage>
        <taxon>Bacteria</taxon>
        <taxon>Bacillati</taxon>
        <taxon>Bacillota</taxon>
        <taxon>Clostridia</taxon>
        <taxon>Lachnospirales</taxon>
        <taxon>Lachnospiraceae</taxon>
        <taxon>Blautia</taxon>
    </lineage>
</organism>
<reference evidence="3 4" key="1">
    <citation type="submission" date="2024-04" db="EMBL/GenBank/DDBJ databases">
        <title>Defined microbial consortia suppress multidrug-resistant proinflammatory Enterobacteriaceae via ecological control.</title>
        <authorList>
            <person name="Furuichi M."/>
            <person name="Kawaguchi T."/>
            <person name="Pust M."/>
            <person name="Yasuma K."/>
            <person name="Plichta D."/>
            <person name="Hasegawa N."/>
            <person name="Ohya T."/>
            <person name="Bhattarai S."/>
            <person name="Sasajima S."/>
            <person name="Aoto Y."/>
            <person name="Tuganbaev T."/>
            <person name="Yaginuma M."/>
            <person name="Ueda M."/>
            <person name="Okahashi N."/>
            <person name="Amafuji K."/>
            <person name="Kiridooshi Y."/>
            <person name="Sugita K."/>
            <person name="Strazar M."/>
            <person name="Skelly A."/>
            <person name="Suda W."/>
            <person name="Hattori M."/>
            <person name="Nakamoto N."/>
            <person name="Caballero S."/>
            <person name="Norman J."/>
            <person name="Olle B."/>
            <person name="Tanoue T."/>
            <person name="Arita M."/>
            <person name="Bucci V."/>
            <person name="Atarashi K."/>
            <person name="Xavier R."/>
            <person name="Honda K."/>
        </authorList>
    </citation>
    <scope>NUCLEOTIDE SEQUENCE [LARGE SCALE GENOMIC DNA]</scope>
    <source>
        <strain evidence="4">k04-0078-D8-1</strain>
    </source>
</reference>
<keyword evidence="1" id="KW-0472">Membrane</keyword>
<dbReference type="Proteomes" id="UP001600943">
    <property type="component" value="Unassembled WGS sequence"/>
</dbReference>
<dbReference type="Gene3D" id="2.60.40.1630">
    <property type="entry name" value="bacillus anthracis domain"/>
    <property type="match status" value="1"/>
</dbReference>
<comment type="caution">
    <text evidence="3">The sequence shown here is derived from an EMBL/GenBank/DDBJ whole genome shotgun (WGS) entry which is preliminary data.</text>
</comment>
<protein>
    <recommendedName>
        <fullName evidence="2">DUF4179 domain-containing protein</fullName>
    </recommendedName>
</protein>